<dbReference type="PANTHER" id="PTHR11715">
    <property type="entry name" value="GLYCINE CLEAVAGE SYSTEM H PROTEIN"/>
    <property type="match status" value="1"/>
</dbReference>
<dbReference type="AlphaFoldDB" id="A0A1H5YW44"/>
<comment type="cofactor">
    <cofactor evidence="3">
        <name>(R)-lipoate</name>
        <dbReference type="ChEBI" id="CHEBI:83088"/>
    </cofactor>
    <text evidence="3">Binds 1 lipoyl cofactor covalently.</text>
</comment>
<dbReference type="InterPro" id="IPR003016">
    <property type="entry name" value="2-oxoA_DH_lipoyl-BS"/>
</dbReference>
<dbReference type="PROSITE" id="PS50968">
    <property type="entry name" value="BIOTINYL_LIPOYL"/>
    <property type="match status" value="1"/>
</dbReference>
<name>A0A1H5YW44_9RHOO</name>
<dbReference type="NCBIfam" id="TIGR00527">
    <property type="entry name" value="gcvH"/>
    <property type="match status" value="1"/>
</dbReference>
<dbReference type="InterPro" id="IPR033753">
    <property type="entry name" value="GCV_H/Fam206"/>
</dbReference>
<dbReference type="InterPro" id="IPR017453">
    <property type="entry name" value="GCV_H_sub"/>
</dbReference>
<dbReference type="InterPro" id="IPR002930">
    <property type="entry name" value="GCV_H"/>
</dbReference>
<protein>
    <recommendedName>
        <fullName evidence="3">Glycine cleavage system H protein</fullName>
    </recommendedName>
</protein>
<dbReference type="GO" id="GO:0009249">
    <property type="term" value="P:protein lipoylation"/>
    <property type="evidence" value="ECO:0007669"/>
    <property type="project" value="TreeGrafter"/>
</dbReference>
<proteinExistence type="inferred from homology"/>
<dbReference type="PANTHER" id="PTHR11715:SF3">
    <property type="entry name" value="GLYCINE CLEAVAGE SYSTEM H PROTEIN-RELATED"/>
    <property type="match status" value="1"/>
</dbReference>
<dbReference type="KEGG" id="tcl:Tchl_3045"/>
<dbReference type="Proteomes" id="UP000185739">
    <property type="component" value="Chromosome"/>
</dbReference>
<dbReference type="GO" id="GO:0005829">
    <property type="term" value="C:cytosol"/>
    <property type="evidence" value="ECO:0007669"/>
    <property type="project" value="TreeGrafter"/>
</dbReference>
<dbReference type="Gene3D" id="2.40.50.100">
    <property type="match status" value="1"/>
</dbReference>
<organism evidence="4 5">
    <name type="scientific">Thauera chlorobenzoica</name>
    <dbReference type="NCBI Taxonomy" id="96773"/>
    <lineage>
        <taxon>Bacteria</taxon>
        <taxon>Pseudomonadati</taxon>
        <taxon>Pseudomonadota</taxon>
        <taxon>Betaproteobacteria</taxon>
        <taxon>Rhodocyclales</taxon>
        <taxon>Zoogloeaceae</taxon>
        <taxon>Thauera</taxon>
    </lineage>
</organism>
<evidence type="ECO:0000256" key="2">
    <source>
        <dbReference type="ARBA" id="ARBA00022823"/>
    </source>
</evidence>
<evidence type="ECO:0000313" key="5">
    <source>
        <dbReference type="Proteomes" id="UP000185739"/>
    </source>
</evidence>
<sequence>MSTTKFTEDHEWLRVEGDVATVGITGYAQNALGDIVFVQLPDVGASFAAGDEAAVIESVKAAGELKMPLAGTVVEVNAALAEAPATVNEDPLGAGWFIRIRLDDPSALSGLLDQPAYDALTA</sequence>
<dbReference type="GO" id="GO:0019464">
    <property type="term" value="P:glycine decarboxylation via glycine cleavage system"/>
    <property type="evidence" value="ECO:0007669"/>
    <property type="project" value="UniProtKB-UniRule"/>
</dbReference>
<reference evidence="4 5" key="1">
    <citation type="submission" date="2016-12" db="EMBL/GenBank/DDBJ databases">
        <title>Complete genome sequence of Thauera chlorobenzoica, a Betaproteobacterium degrading haloaromatics anaerobically to CO2 and halides.</title>
        <authorList>
            <person name="Goris T."/>
            <person name="Mergelsberg M."/>
            <person name="Boll M."/>
        </authorList>
    </citation>
    <scope>NUCLEOTIDE SEQUENCE [LARGE SCALE GENOMIC DNA]</scope>
    <source>
        <strain evidence="4 5">3CB1</strain>
    </source>
</reference>
<keyword evidence="2 3" id="KW-0450">Lipoyl</keyword>
<dbReference type="InterPro" id="IPR011053">
    <property type="entry name" value="Single_hybrid_motif"/>
</dbReference>
<dbReference type="Pfam" id="PF01597">
    <property type="entry name" value="GCV_H"/>
    <property type="match status" value="1"/>
</dbReference>
<dbReference type="CDD" id="cd06848">
    <property type="entry name" value="GCS_H"/>
    <property type="match status" value="1"/>
</dbReference>
<comment type="function">
    <text evidence="3">The glycine cleavage system catalyzes the degradation of glycine. The H protein shuttles the methylamine group of glycine from the P protein to the T protein.</text>
</comment>
<dbReference type="NCBIfam" id="NF002270">
    <property type="entry name" value="PRK01202.1"/>
    <property type="match status" value="1"/>
</dbReference>
<evidence type="ECO:0000256" key="3">
    <source>
        <dbReference type="HAMAP-Rule" id="MF_00272"/>
    </source>
</evidence>
<dbReference type="STRING" id="96773.Tchl_3045"/>
<dbReference type="RefSeq" id="WP_075149153.1">
    <property type="nucleotide sequence ID" value="NZ_CP018839.1"/>
</dbReference>
<dbReference type="HAMAP" id="MF_00272">
    <property type="entry name" value="GcvH"/>
    <property type="match status" value="1"/>
</dbReference>
<dbReference type="OrthoDB" id="9796712at2"/>
<dbReference type="InterPro" id="IPR000089">
    <property type="entry name" value="Biotin_lipoyl"/>
</dbReference>
<gene>
    <name evidence="3" type="primary">gcvH</name>
    <name evidence="4" type="ORF">Tchl_3045</name>
</gene>
<keyword evidence="5" id="KW-1185">Reference proteome</keyword>
<dbReference type="EMBL" id="CP018839">
    <property type="protein sequence ID" value="APR05858.1"/>
    <property type="molecule type" value="Genomic_DNA"/>
</dbReference>
<accession>A0A1H5YW44</accession>
<comment type="similarity">
    <text evidence="1 3">Belongs to the GcvH family.</text>
</comment>
<evidence type="ECO:0000256" key="1">
    <source>
        <dbReference type="ARBA" id="ARBA00009249"/>
    </source>
</evidence>
<dbReference type="PROSITE" id="PS00189">
    <property type="entry name" value="LIPOYL"/>
    <property type="match status" value="1"/>
</dbReference>
<feature type="modified residue" description="N6-lipoyllysine" evidence="3">
    <location>
        <position position="60"/>
    </location>
</feature>
<dbReference type="GO" id="GO:0005960">
    <property type="term" value="C:glycine cleavage complex"/>
    <property type="evidence" value="ECO:0007669"/>
    <property type="project" value="InterPro"/>
</dbReference>
<dbReference type="SUPFAM" id="SSF51230">
    <property type="entry name" value="Single hybrid motif"/>
    <property type="match status" value="1"/>
</dbReference>
<evidence type="ECO:0000313" key="4">
    <source>
        <dbReference type="EMBL" id="APR05858.1"/>
    </source>
</evidence>
<comment type="subunit">
    <text evidence="3">The glycine cleavage system is composed of four proteins: P, T, L and H.</text>
</comment>